<accession>C4FLD5</accession>
<evidence type="ECO:0000256" key="4">
    <source>
        <dbReference type="ARBA" id="ARBA00022989"/>
    </source>
</evidence>
<dbReference type="EC" id="3.6.3.4" evidence="6"/>
<dbReference type="PANTHER" id="PTHR43520:SF8">
    <property type="entry name" value="P-TYPE CU(+) TRANSPORTER"/>
    <property type="match status" value="1"/>
</dbReference>
<dbReference type="AlphaFoldDB" id="C4FLD5"/>
<dbReference type="GO" id="GO:0005524">
    <property type="term" value="F:ATP binding"/>
    <property type="evidence" value="ECO:0007669"/>
    <property type="project" value="InterPro"/>
</dbReference>
<keyword evidence="3" id="KW-1278">Translocase</keyword>
<dbReference type="OrthoDB" id="9779at2"/>
<comment type="caution">
    <text evidence="6">The sequence shown here is derived from an EMBL/GenBank/DDBJ whole genome shotgun (WGS) entry which is preliminary data.</text>
</comment>
<dbReference type="SUPFAM" id="SSF56784">
    <property type="entry name" value="HAD-like"/>
    <property type="match status" value="1"/>
</dbReference>
<dbReference type="Pfam" id="PF00702">
    <property type="entry name" value="Hydrolase"/>
    <property type="match status" value="1"/>
</dbReference>
<feature type="non-terminal residue" evidence="6">
    <location>
        <position position="1"/>
    </location>
</feature>
<dbReference type="GO" id="GO:0005507">
    <property type="term" value="F:copper ion binding"/>
    <property type="evidence" value="ECO:0007669"/>
    <property type="project" value="TreeGrafter"/>
</dbReference>
<evidence type="ECO:0000256" key="1">
    <source>
        <dbReference type="ARBA" id="ARBA00004370"/>
    </source>
</evidence>
<dbReference type="Proteomes" id="UP000005540">
    <property type="component" value="Unassembled WGS sequence"/>
</dbReference>
<evidence type="ECO:0000313" key="6">
    <source>
        <dbReference type="EMBL" id="EEP60106.1"/>
    </source>
</evidence>
<evidence type="ECO:0000256" key="5">
    <source>
        <dbReference type="ARBA" id="ARBA00023136"/>
    </source>
</evidence>
<organism evidence="6 7">
    <name type="scientific">Sulfurihydrogenibium yellowstonense SS-5</name>
    <dbReference type="NCBI Taxonomy" id="432331"/>
    <lineage>
        <taxon>Bacteria</taxon>
        <taxon>Pseudomonadati</taxon>
        <taxon>Aquificota</taxon>
        <taxon>Aquificia</taxon>
        <taxon>Aquificales</taxon>
        <taxon>Hydrogenothermaceae</taxon>
        <taxon>Sulfurihydrogenibium</taxon>
    </lineage>
</organism>
<dbReference type="InterPro" id="IPR036412">
    <property type="entry name" value="HAD-like_sf"/>
</dbReference>
<dbReference type="PANTHER" id="PTHR43520">
    <property type="entry name" value="ATP7, ISOFORM B"/>
    <property type="match status" value="1"/>
</dbReference>
<dbReference type="Gene3D" id="3.40.50.1000">
    <property type="entry name" value="HAD superfamily/HAD-like"/>
    <property type="match status" value="1"/>
</dbReference>
<dbReference type="InterPro" id="IPR023299">
    <property type="entry name" value="ATPase_P-typ_cyto_dom_N"/>
</dbReference>
<dbReference type="GO" id="GO:0016887">
    <property type="term" value="F:ATP hydrolysis activity"/>
    <property type="evidence" value="ECO:0007669"/>
    <property type="project" value="InterPro"/>
</dbReference>
<dbReference type="GO" id="GO:0055070">
    <property type="term" value="P:copper ion homeostasis"/>
    <property type="evidence" value="ECO:0007669"/>
    <property type="project" value="TreeGrafter"/>
</dbReference>
<sequence length="244" mass="26302">NSDYHIGLGVEGEVNDTHLMLGSSKLLEKKHIRVSKKIKEIVDQLHDKGESVLYLVKEGKIVALFGISDPLKPESKEVVKILQSMGREVILCSGDNEDAVKKIAQAVGIKKYYGRAFPDEKAKIIKKLKAKGRKVAFVGDGVNDSPALSVADVGISIRSGADIAIEVADVVIGESMHQLIDAFKISDDALNNIKQNFKINKVVNTIGLIGSLAGVFNPAMSTIINNGASVLMGINAIKPIFKEK</sequence>
<reference evidence="6 7" key="1">
    <citation type="submission" date="2009-04" db="EMBL/GenBank/DDBJ databases">
        <authorList>
            <person name="Reysenbach A.-L."/>
            <person name="Heidelberg J.F."/>
            <person name="Nelson W.C."/>
        </authorList>
    </citation>
    <scope>NUCLEOTIDE SEQUENCE [LARGE SCALE GENOMIC DNA]</scope>
    <source>
        <strain evidence="6 7">SS-5</strain>
    </source>
</reference>
<evidence type="ECO:0000256" key="3">
    <source>
        <dbReference type="ARBA" id="ARBA00022967"/>
    </source>
</evidence>
<dbReference type="InterPro" id="IPR023214">
    <property type="entry name" value="HAD_sf"/>
</dbReference>
<dbReference type="Gene3D" id="3.40.1110.10">
    <property type="entry name" value="Calcium-transporting ATPase, cytoplasmic domain N"/>
    <property type="match status" value="1"/>
</dbReference>
<evidence type="ECO:0000256" key="2">
    <source>
        <dbReference type="ARBA" id="ARBA00022692"/>
    </source>
</evidence>
<dbReference type="EMBL" id="ABZS01000150">
    <property type="protein sequence ID" value="EEP60106.1"/>
    <property type="molecule type" value="Genomic_DNA"/>
</dbReference>
<keyword evidence="4" id="KW-1133">Transmembrane helix</keyword>
<dbReference type="RefSeq" id="WP_007547706.1">
    <property type="nucleotide sequence ID" value="NZ_ABZS01000150.1"/>
</dbReference>
<keyword evidence="2" id="KW-0812">Transmembrane</keyword>
<dbReference type="GO" id="GO:0043682">
    <property type="term" value="F:P-type divalent copper transporter activity"/>
    <property type="evidence" value="ECO:0007669"/>
    <property type="project" value="TreeGrafter"/>
</dbReference>
<gene>
    <name evidence="6" type="ORF">SULYE_1389</name>
</gene>
<keyword evidence="6" id="KW-0378">Hydrolase</keyword>
<evidence type="ECO:0000313" key="7">
    <source>
        <dbReference type="Proteomes" id="UP000005540"/>
    </source>
</evidence>
<keyword evidence="7" id="KW-1185">Reference proteome</keyword>
<proteinExistence type="predicted"/>
<name>C4FLD5_9AQUI</name>
<dbReference type="NCBIfam" id="TIGR01494">
    <property type="entry name" value="ATPase_P-type"/>
    <property type="match status" value="1"/>
</dbReference>
<keyword evidence="5" id="KW-0472">Membrane</keyword>
<protein>
    <submittedName>
        <fullName evidence="6">Copper-transporting P-type ATPase</fullName>
        <ecNumber evidence="6">3.6.3.4</ecNumber>
    </submittedName>
</protein>
<comment type="subcellular location">
    <subcellularLocation>
        <location evidence="1">Membrane</location>
    </subcellularLocation>
</comment>
<dbReference type="GO" id="GO:0016020">
    <property type="term" value="C:membrane"/>
    <property type="evidence" value="ECO:0007669"/>
    <property type="project" value="UniProtKB-SubCell"/>
</dbReference>
<dbReference type="InterPro" id="IPR001757">
    <property type="entry name" value="P_typ_ATPase"/>
</dbReference>